<keyword evidence="1" id="KW-1133">Transmembrane helix</keyword>
<dbReference type="InterPro" id="IPR011964">
    <property type="entry name" value="YVTN_b-propeller_repeat"/>
</dbReference>
<dbReference type="Proteomes" id="UP000248410">
    <property type="component" value="Chromosome"/>
</dbReference>
<keyword evidence="1" id="KW-0812">Transmembrane</keyword>
<keyword evidence="3" id="KW-1185">Reference proteome</keyword>
<dbReference type="SUPFAM" id="SSF50974">
    <property type="entry name" value="Nitrous oxide reductase, N-terminal domain"/>
    <property type="match status" value="2"/>
</dbReference>
<dbReference type="OrthoDB" id="57523at2157"/>
<evidence type="ECO:0000313" key="3">
    <source>
        <dbReference type="Proteomes" id="UP000248410"/>
    </source>
</evidence>
<dbReference type="GeneID" id="36838650"/>
<dbReference type="KEGG" id="asul:DFR86_11735"/>
<dbReference type="InterPro" id="IPR051200">
    <property type="entry name" value="Host-pathogen_enzymatic-act"/>
</dbReference>
<keyword evidence="1" id="KW-0472">Membrane</keyword>
<dbReference type="EMBL" id="CP029288">
    <property type="protein sequence ID" value="AWR98140.1"/>
    <property type="molecule type" value="Genomic_DNA"/>
</dbReference>
<name>A0A2U9IQ34_9CREN</name>
<dbReference type="AlphaFoldDB" id="A0A2U9IQ34"/>
<feature type="transmembrane region" description="Helical" evidence="1">
    <location>
        <begin position="12"/>
        <end position="32"/>
    </location>
</feature>
<evidence type="ECO:0000313" key="2">
    <source>
        <dbReference type="EMBL" id="AWR98140.1"/>
    </source>
</evidence>
<proteinExistence type="predicted"/>
<dbReference type="Gene3D" id="2.130.10.10">
    <property type="entry name" value="YVTN repeat-like/Quinoprotein amine dehydrogenase"/>
    <property type="match status" value="3"/>
</dbReference>
<organism evidence="2 3">
    <name type="scientific">Acidianus sulfidivorans JP7</name>
    <dbReference type="NCBI Taxonomy" id="619593"/>
    <lineage>
        <taxon>Archaea</taxon>
        <taxon>Thermoproteota</taxon>
        <taxon>Thermoprotei</taxon>
        <taxon>Sulfolobales</taxon>
        <taxon>Sulfolobaceae</taxon>
        <taxon>Acidianus</taxon>
    </lineage>
</organism>
<protein>
    <recommendedName>
        <fullName evidence="4">YncE family protein</fullName>
    </recommendedName>
</protein>
<dbReference type="InterPro" id="IPR015943">
    <property type="entry name" value="WD40/YVTN_repeat-like_dom_sf"/>
</dbReference>
<dbReference type="PANTHER" id="PTHR47197">
    <property type="entry name" value="PROTEIN NIRF"/>
    <property type="match status" value="1"/>
</dbReference>
<evidence type="ECO:0000256" key="1">
    <source>
        <dbReference type="SAM" id="Phobius"/>
    </source>
</evidence>
<dbReference type="PANTHER" id="PTHR47197:SF3">
    <property type="entry name" value="DIHYDRO-HEME D1 DEHYDROGENASE"/>
    <property type="match status" value="1"/>
</dbReference>
<evidence type="ECO:0008006" key="4">
    <source>
        <dbReference type="Google" id="ProtNLM"/>
    </source>
</evidence>
<sequence length="529" mass="59042">MSEEKFRKIHYAIVLSIMVLFLISITSINFMASNTLAQVTPSPNVGKVIYTLYLPNDTLFQGNVAIKHSFSVLRIFNDSINNYLYVLALIKYNNSRLIEIYVINPLTNKVVTTIKVGYDPYNRDHYNFPYPFIPFVYCDPSNHNLYATTENSIVVINPSTNQVIANITVGNDPSYIVSDSLGNYLYVLYEYSNEISVINTSTNKVIANILVGVGKSPYYIFCDPINHYLYVPIAPAPLPIARPPPFYYSFVIVINPLTNQVIANISVGNSPSYIFCDPLNHYLYVTYLRSNVISVINPLTNQVIANISVGNSPSYIFCDPLNHYLYVTGFGSSEVSVINSSTNQVITNISLGGSTSFPIYCDPYNHYYLYFPIYCDPLNHYLYVTAHSTSWFIDVINPSTNQVIANISVGNSPDDILCDPINHYLYVTDFSSNEVSVINPSTNKVIANISVAYNPEKIFYDPINHYLYVVDSNSSSISIISTSSATSSTTTIPTTTSTTTTSSNIIPYLLIVVIIAVIVGVALIFIRRK</sequence>
<dbReference type="NCBIfam" id="TIGR02276">
    <property type="entry name" value="beta_rpt_yvtn"/>
    <property type="match status" value="6"/>
</dbReference>
<feature type="transmembrane region" description="Helical" evidence="1">
    <location>
        <begin position="505"/>
        <end position="526"/>
    </location>
</feature>
<dbReference type="InterPro" id="IPR011045">
    <property type="entry name" value="N2O_reductase_N"/>
</dbReference>
<dbReference type="RefSeq" id="WP_110381030.1">
    <property type="nucleotide sequence ID" value="NZ_CP029288.2"/>
</dbReference>
<accession>A0A2U9IQ34</accession>
<gene>
    <name evidence="2" type="ORF">DFR86_11735</name>
</gene>
<reference evidence="2 3" key="1">
    <citation type="submission" date="2018-05" db="EMBL/GenBank/DDBJ databases">
        <title>Complete Genome Sequences of Extremely Thermoacidophilic, Metal-Mobilizing Type-Strain Members of the Archaeal Family Sulfolobaceae: Acidianus brierleyi DSM-1651T, Acidianus sulfidivorans DSM-18786T, Metallosphaera hakonensis DSM-7519T, and Metallosphaera prunae DSM-10039T.</title>
        <authorList>
            <person name="Counts J.A."/>
            <person name="Kelly R.M."/>
        </authorList>
    </citation>
    <scope>NUCLEOTIDE SEQUENCE [LARGE SCALE GENOMIC DNA]</scope>
    <source>
        <strain evidence="2 3">JP7</strain>
    </source>
</reference>